<dbReference type="InterPro" id="IPR018689">
    <property type="entry name" value="Imm33_dom"/>
</dbReference>
<dbReference type="Proteomes" id="UP001206089">
    <property type="component" value="Unassembled WGS sequence"/>
</dbReference>
<evidence type="ECO:0000313" key="3">
    <source>
        <dbReference type="Proteomes" id="UP001206089"/>
    </source>
</evidence>
<accession>A0AAW5LYD2</accession>
<evidence type="ECO:0000313" key="2">
    <source>
        <dbReference type="EMBL" id="MCR1233597.1"/>
    </source>
</evidence>
<proteinExistence type="predicted"/>
<name>A0AAW5LYD2_STRSU</name>
<organism evidence="2 3">
    <name type="scientific">Streptococcus suis</name>
    <dbReference type="NCBI Taxonomy" id="1307"/>
    <lineage>
        <taxon>Bacteria</taxon>
        <taxon>Bacillati</taxon>
        <taxon>Bacillota</taxon>
        <taxon>Bacilli</taxon>
        <taxon>Lactobacillales</taxon>
        <taxon>Streptococcaceae</taxon>
        <taxon>Streptococcus</taxon>
    </lineage>
</organism>
<gene>
    <name evidence="2" type="ORF">NQD44_10865</name>
</gene>
<protein>
    <submittedName>
        <fullName evidence="2">DUF2185 domain-containing protein</fullName>
    </submittedName>
</protein>
<evidence type="ECO:0000259" key="1">
    <source>
        <dbReference type="Pfam" id="PF09951"/>
    </source>
</evidence>
<dbReference type="RefSeq" id="WP_024392764.1">
    <property type="nucleotide sequence ID" value="NZ_CDVH01000052.1"/>
</dbReference>
<feature type="domain" description="Immunity protein Imm33" evidence="1">
    <location>
        <begin position="11"/>
        <end position="84"/>
    </location>
</feature>
<comment type="caution">
    <text evidence="2">The sequence shown here is derived from an EMBL/GenBank/DDBJ whole genome shotgun (WGS) entry which is preliminary data.</text>
</comment>
<reference evidence="2" key="1">
    <citation type="submission" date="2022-07" db="EMBL/GenBank/DDBJ databases">
        <authorList>
            <person name="Peng Z."/>
        </authorList>
    </citation>
    <scope>NUCLEOTIDE SEQUENCE</scope>
    <source>
        <strain evidence="2">2022WUSS069</strain>
    </source>
</reference>
<dbReference type="AlphaFoldDB" id="A0AAW5LYD2"/>
<sequence>MIKNSDFGGFLVSNNVINGLRIQYTYREESSISQLNGWTIISEADDASYVSNPDNFTILGATSIAQISPVILEIFSAKYGTDLFWIYENNVHIGFYDLISDREVTIQEILEI</sequence>
<dbReference type="EMBL" id="JANJPK010000043">
    <property type="protein sequence ID" value="MCR1233597.1"/>
    <property type="molecule type" value="Genomic_DNA"/>
</dbReference>
<dbReference type="Pfam" id="PF09951">
    <property type="entry name" value="Imm33"/>
    <property type="match status" value="1"/>
</dbReference>